<evidence type="ECO:0000256" key="3">
    <source>
        <dbReference type="ARBA" id="ARBA00022448"/>
    </source>
</evidence>
<dbReference type="Pfam" id="PF05525">
    <property type="entry name" value="Branch_AA_trans"/>
    <property type="match status" value="1"/>
</dbReference>
<keyword evidence="8 9" id="KW-0472">Membrane</keyword>
<gene>
    <name evidence="10" type="ORF">EA71_01688</name>
</gene>
<keyword evidence="4" id="KW-1003">Cell membrane</keyword>
<reference evidence="10 11" key="1">
    <citation type="submission" date="2015-06" db="EMBL/GenBank/DDBJ databases">
        <title>The Genome Sequence of Enterococcus durans 4EA1.</title>
        <authorList>
            <consortium name="The Broad Institute Genomics Platform"/>
            <consortium name="The Broad Institute Genome Sequencing Center for Infectious Disease"/>
            <person name="Earl A.M."/>
            <person name="Van Tyne D."/>
            <person name="Lebreton F."/>
            <person name="Saavedra J.T."/>
            <person name="Gilmore M.S."/>
            <person name="Manson Mcguire A."/>
            <person name="Clock S."/>
            <person name="Crupain M."/>
            <person name="Rangan U."/>
            <person name="Young S."/>
            <person name="Abouelleil A."/>
            <person name="Cao P."/>
            <person name="Chapman S.B."/>
            <person name="Griggs A."/>
            <person name="Priest M."/>
            <person name="Shea T."/>
            <person name="Wortman J."/>
            <person name="Nusbaum C."/>
            <person name="Birren B."/>
        </authorList>
    </citation>
    <scope>NUCLEOTIDE SEQUENCE [LARGE SCALE GENOMIC DNA]</scope>
    <source>
        <strain evidence="10 11">4EA1</strain>
    </source>
</reference>
<comment type="caution">
    <text evidence="9">Lacks conserved residue(s) required for the propagation of feature annotation.</text>
</comment>
<protein>
    <recommendedName>
        <fullName evidence="9">Branched-chain amino acid transport system carrier protein</fullName>
    </recommendedName>
</protein>
<evidence type="ECO:0000256" key="5">
    <source>
        <dbReference type="ARBA" id="ARBA00022692"/>
    </source>
</evidence>
<dbReference type="Proteomes" id="UP000252797">
    <property type="component" value="Unassembled WGS sequence"/>
</dbReference>
<dbReference type="PANTHER" id="PTHR30588:SF0">
    <property type="entry name" value="BRANCHED-CHAIN AMINO ACID PERMEASE BRNQ"/>
    <property type="match status" value="1"/>
</dbReference>
<evidence type="ECO:0000313" key="10">
    <source>
        <dbReference type="EMBL" id="RCA10934.1"/>
    </source>
</evidence>
<comment type="subcellular location">
    <subcellularLocation>
        <location evidence="1 9">Cell membrane</location>
        <topology evidence="1 9">Multi-pass membrane protein</topology>
    </subcellularLocation>
</comment>
<feature type="transmembrane region" description="Helical" evidence="9">
    <location>
        <begin position="415"/>
        <end position="439"/>
    </location>
</feature>
<evidence type="ECO:0000313" key="11">
    <source>
        <dbReference type="Proteomes" id="UP000252797"/>
    </source>
</evidence>
<evidence type="ECO:0000256" key="1">
    <source>
        <dbReference type="ARBA" id="ARBA00004651"/>
    </source>
</evidence>
<feature type="transmembrane region" description="Helical" evidence="9">
    <location>
        <begin position="120"/>
        <end position="141"/>
    </location>
</feature>
<dbReference type="NCBIfam" id="TIGR00796">
    <property type="entry name" value="livcs"/>
    <property type="match status" value="1"/>
</dbReference>
<sequence>MMEKLSIKKLLLVASLIFGMFFGAGNLIFPAHLGQLAGDHWLSAGIGFLLSATLLPLAALVALSKTKSTGLYDFAKHVSPWYGVTFLVMNHLALGPMFATPRTAALGYQFSLGNFLPAKYSTIGLLIFSAIFFGLAYYLSIHESNLLKIIGKWLNPLFLIILFLLFIVAFLSPFGPLDGTPIATYQHGATTNGFLEGYNTMDALAALAFGVTIIRSLQGMGIHKEDAIAKNTIKTGSLAMLLCGGIYLGIIALGSMSLTRFSVSENGGIALTQIIQAYFGKAGLALMGTMTILAVFTTAIGLIASFAQDFSVRFPILSYKGWLRVTTILSFTTANFGLNTIISWTMPFLMLLYPLAMAMILPALCSGLFKNRKIVYQMTTLFTVIPALLDGIKALPVQNSFTSALTSWYTHTIPFAANGLGFILPTFAGFILGLLLCLFEKNYSYQKTISSK</sequence>
<dbReference type="GO" id="GO:0015818">
    <property type="term" value="P:isoleucine transport"/>
    <property type="evidence" value="ECO:0007669"/>
    <property type="project" value="TreeGrafter"/>
</dbReference>
<keyword evidence="7 9" id="KW-1133">Transmembrane helix</keyword>
<evidence type="ECO:0000256" key="2">
    <source>
        <dbReference type="ARBA" id="ARBA00008540"/>
    </source>
</evidence>
<evidence type="ECO:0000256" key="7">
    <source>
        <dbReference type="ARBA" id="ARBA00022989"/>
    </source>
</evidence>
<comment type="similarity">
    <text evidence="2 9">Belongs to the branched chain amino acid transporter family.</text>
</comment>
<dbReference type="PANTHER" id="PTHR30588">
    <property type="entry name" value="BRANCHED-CHAIN AMINO ACID TRANSPORT SYSTEM 2 CARRIER PROTEIN"/>
    <property type="match status" value="1"/>
</dbReference>
<evidence type="ECO:0000256" key="4">
    <source>
        <dbReference type="ARBA" id="ARBA00022475"/>
    </source>
</evidence>
<dbReference type="InterPro" id="IPR004685">
    <property type="entry name" value="Brnchd-chn_aa_trnsp_Livcs"/>
</dbReference>
<dbReference type="EMBL" id="LEPB01000004">
    <property type="protein sequence ID" value="RCA10934.1"/>
    <property type="molecule type" value="Genomic_DNA"/>
</dbReference>
<comment type="caution">
    <text evidence="10">The sequence shown here is derived from an EMBL/GenBank/DDBJ whole genome shotgun (WGS) entry which is preliminary data.</text>
</comment>
<dbReference type="GO" id="GO:0015188">
    <property type="term" value="F:L-isoleucine transmembrane transporter activity"/>
    <property type="evidence" value="ECO:0007669"/>
    <property type="project" value="TreeGrafter"/>
</dbReference>
<evidence type="ECO:0000256" key="9">
    <source>
        <dbReference type="RuleBase" id="RU362122"/>
    </source>
</evidence>
<keyword evidence="5 9" id="KW-0812">Transmembrane</keyword>
<feature type="transmembrane region" description="Helical" evidence="9">
    <location>
        <begin position="40"/>
        <end position="61"/>
    </location>
</feature>
<name>A0A367CEH1_9ENTE</name>
<dbReference type="GO" id="GO:0005304">
    <property type="term" value="F:L-valine transmembrane transporter activity"/>
    <property type="evidence" value="ECO:0007669"/>
    <property type="project" value="TreeGrafter"/>
</dbReference>
<keyword evidence="6 9" id="KW-0029">Amino-acid transport</keyword>
<feature type="transmembrane region" description="Helical" evidence="9">
    <location>
        <begin position="238"/>
        <end position="258"/>
    </location>
</feature>
<evidence type="ECO:0000256" key="8">
    <source>
        <dbReference type="ARBA" id="ARBA00023136"/>
    </source>
</evidence>
<feature type="transmembrane region" description="Helical" evidence="9">
    <location>
        <begin position="278"/>
        <end position="302"/>
    </location>
</feature>
<comment type="function">
    <text evidence="9">Component of the transport system for branched-chain amino acids.</text>
</comment>
<dbReference type="GO" id="GO:0015190">
    <property type="term" value="F:L-leucine transmembrane transporter activity"/>
    <property type="evidence" value="ECO:0007669"/>
    <property type="project" value="TreeGrafter"/>
</dbReference>
<proteinExistence type="inferred from homology"/>
<feature type="transmembrane region" description="Helical" evidence="9">
    <location>
        <begin position="197"/>
        <end position="217"/>
    </location>
</feature>
<dbReference type="AlphaFoldDB" id="A0A367CEH1"/>
<keyword evidence="3 9" id="KW-0813">Transport</keyword>
<feature type="transmembrane region" description="Helical" evidence="9">
    <location>
        <begin position="153"/>
        <end position="177"/>
    </location>
</feature>
<accession>A0A367CEH1</accession>
<dbReference type="RefSeq" id="WP_081135755.1">
    <property type="nucleotide sequence ID" value="NZ_CP022930.1"/>
</dbReference>
<feature type="transmembrane region" description="Helical" evidence="9">
    <location>
        <begin position="374"/>
        <end position="395"/>
    </location>
</feature>
<evidence type="ECO:0000256" key="6">
    <source>
        <dbReference type="ARBA" id="ARBA00022970"/>
    </source>
</evidence>
<dbReference type="GO" id="GO:0015820">
    <property type="term" value="P:L-leucine transport"/>
    <property type="evidence" value="ECO:0007669"/>
    <property type="project" value="TreeGrafter"/>
</dbReference>
<feature type="transmembrane region" description="Helical" evidence="9">
    <location>
        <begin position="81"/>
        <end position="100"/>
    </location>
</feature>
<feature type="transmembrane region" description="Helical" evidence="9">
    <location>
        <begin position="322"/>
        <end position="342"/>
    </location>
</feature>
<dbReference type="GO" id="GO:0005886">
    <property type="term" value="C:plasma membrane"/>
    <property type="evidence" value="ECO:0007669"/>
    <property type="project" value="UniProtKB-SubCell"/>
</dbReference>
<dbReference type="GeneID" id="56744318"/>
<organism evidence="10 11">
    <name type="scientific">Enterococcus durans</name>
    <dbReference type="NCBI Taxonomy" id="53345"/>
    <lineage>
        <taxon>Bacteria</taxon>
        <taxon>Bacillati</taxon>
        <taxon>Bacillota</taxon>
        <taxon>Bacilli</taxon>
        <taxon>Lactobacillales</taxon>
        <taxon>Enterococcaceae</taxon>
        <taxon>Enterococcus</taxon>
    </lineage>
</organism>
<feature type="transmembrane region" description="Helical" evidence="9">
    <location>
        <begin position="348"/>
        <end position="369"/>
    </location>
</feature>